<name>A0A9P5P8B5_9AGAR</name>
<dbReference type="EMBL" id="JADNRY010000227">
    <property type="protein sequence ID" value="KAF9060779.1"/>
    <property type="molecule type" value="Genomic_DNA"/>
</dbReference>
<evidence type="ECO:0000313" key="2">
    <source>
        <dbReference type="Proteomes" id="UP000772434"/>
    </source>
</evidence>
<dbReference type="Proteomes" id="UP000772434">
    <property type="component" value="Unassembled WGS sequence"/>
</dbReference>
<accession>A0A9P5P8B5</accession>
<dbReference type="AlphaFoldDB" id="A0A9P5P8B5"/>
<organism evidence="1 2">
    <name type="scientific">Rhodocollybia butyracea</name>
    <dbReference type="NCBI Taxonomy" id="206335"/>
    <lineage>
        <taxon>Eukaryota</taxon>
        <taxon>Fungi</taxon>
        <taxon>Dikarya</taxon>
        <taxon>Basidiomycota</taxon>
        <taxon>Agaricomycotina</taxon>
        <taxon>Agaricomycetes</taxon>
        <taxon>Agaricomycetidae</taxon>
        <taxon>Agaricales</taxon>
        <taxon>Marasmiineae</taxon>
        <taxon>Omphalotaceae</taxon>
        <taxon>Rhodocollybia</taxon>
    </lineage>
</organism>
<comment type="caution">
    <text evidence="1">The sequence shown here is derived from an EMBL/GenBank/DDBJ whole genome shotgun (WGS) entry which is preliminary data.</text>
</comment>
<sequence>MEFGPLFNLNPRTRVSEYVTIVQWTTDTWLPSLGSLHVHHYLFALLLWDLAFFVPLASHAFPFPSSLANSQKFSLSLMEMLSQSNVLLVLSPSASTKSSSQNSQPISGSSSIWAVSISIPQTSSLTNILGKAFIAKPWLAVSPLDDPLYADATEGDKQ</sequence>
<evidence type="ECO:0000313" key="1">
    <source>
        <dbReference type="EMBL" id="KAF9060779.1"/>
    </source>
</evidence>
<keyword evidence="2" id="KW-1185">Reference proteome</keyword>
<protein>
    <submittedName>
        <fullName evidence="1">Uncharacterized protein</fullName>
    </submittedName>
</protein>
<reference evidence="1" key="1">
    <citation type="submission" date="2020-11" db="EMBL/GenBank/DDBJ databases">
        <authorList>
            <consortium name="DOE Joint Genome Institute"/>
            <person name="Ahrendt S."/>
            <person name="Riley R."/>
            <person name="Andreopoulos W."/>
            <person name="Labutti K."/>
            <person name="Pangilinan J."/>
            <person name="Ruiz-Duenas F.J."/>
            <person name="Barrasa J.M."/>
            <person name="Sanchez-Garcia M."/>
            <person name="Camarero S."/>
            <person name="Miyauchi S."/>
            <person name="Serrano A."/>
            <person name="Linde D."/>
            <person name="Babiker R."/>
            <person name="Drula E."/>
            <person name="Ayuso-Fernandez I."/>
            <person name="Pacheco R."/>
            <person name="Padilla G."/>
            <person name="Ferreira P."/>
            <person name="Barriuso J."/>
            <person name="Kellner H."/>
            <person name="Castanera R."/>
            <person name="Alfaro M."/>
            <person name="Ramirez L."/>
            <person name="Pisabarro A.G."/>
            <person name="Kuo A."/>
            <person name="Tritt A."/>
            <person name="Lipzen A."/>
            <person name="He G."/>
            <person name="Yan M."/>
            <person name="Ng V."/>
            <person name="Cullen D."/>
            <person name="Martin F."/>
            <person name="Rosso M.-N."/>
            <person name="Henrissat B."/>
            <person name="Hibbett D."/>
            <person name="Martinez A.T."/>
            <person name="Grigoriev I.V."/>
        </authorList>
    </citation>
    <scope>NUCLEOTIDE SEQUENCE</scope>
    <source>
        <strain evidence="1">AH 40177</strain>
    </source>
</reference>
<proteinExistence type="predicted"/>
<gene>
    <name evidence="1" type="ORF">BDP27DRAFT_1429648</name>
</gene>
<dbReference type="OrthoDB" id="4349954at2759"/>